<evidence type="ECO:0000256" key="2">
    <source>
        <dbReference type="ARBA" id="ARBA00006162"/>
    </source>
</evidence>
<feature type="transmembrane region" description="Helical" evidence="8">
    <location>
        <begin position="224"/>
        <end position="244"/>
    </location>
</feature>
<feature type="transmembrane region" description="Helical" evidence="8">
    <location>
        <begin position="396"/>
        <end position="415"/>
    </location>
</feature>
<keyword evidence="4 8" id="KW-0812">Transmembrane</keyword>
<evidence type="ECO:0000256" key="6">
    <source>
        <dbReference type="ARBA" id="ARBA00023136"/>
    </source>
</evidence>
<comment type="caution">
    <text evidence="10">The sequence shown here is derived from an EMBL/GenBank/DDBJ whole genome shotgun (WGS) entry which is preliminary data.</text>
</comment>
<feature type="domain" description="EccD-like transmembrane" evidence="9">
    <location>
        <begin position="307"/>
        <end position="484"/>
    </location>
</feature>
<dbReference type="InterPro" id="IPR006707">
    <property type="entry name" value="T7SS_EccD"/>
</dbReference>
<sequence length="484" mass="47940">MREALVTAGLARVTITTPRRRLDVALPEHVPVAELLPEVLRHAGDGLADDGERHGGWVLRRADGAALSGGQPLQPQGVRDGELLFLVPARVRWAEPEYDDVVEAIAEGARRRGAAWSAGATRVATLGAAAVLLALGLAALLRTGSPGTLAAGASVLLLLAGTLAARAHRDGPAGAVLAGCALPYAFVAGSGGRLEPSDLLGGAAAVLAGSVLGALGVAAHQRVFAAGGIVGLLGGLTALAAYGLPAKGAAALLLAALACGIGVLPLIAIRLGRLPLPPVTPPSGGDPGFGRGAAGAWTEERGDEGRGRLSVPGARPGEASASQRGSDRPDRARVFDAVARTEELLGGMLIGHAVLAAAAAAVLVVTGGLAGRLLVAVCAAILSLRSRLFAAVQHRVPLLAAALVGLAALAGAVVAEAGGSVLPGLAAGGVLAALVIVAAGAAYAERPPSPYLGRAADIFDTVMVVSVVPIACAVLDLYAKARAL</sequence>
<evidence type="ECO:0000313" key="11">
    <source>
        <dbReference type="Proteomes" id="UP000482960"/>
    </source>
</evidence>
<feature type="transmembrane region" description="Helical" evidence="8">
    <location>
        <begin position="147"/>
        <end position="165"/>
    </location>
</feature>
<dbReference type="AlphaFoldDB" id="A0A6V8L879"/>
<evidence type="ECO:0000256" key="4">
    <source>
        <dbReference type="ARBA" id="ARBA00022692"/>
    </source>
</evidence>
<feature type="transmembrane region" description="Helical" evidence="8">
    <location>
        <begin position="344"/>
        <end position="363"/>
    </location>
</feature>
<dbReference type="Gene3D" id="3.10.20.90">
    <property type="entry name" value="Phosphatidylinositol 3-kinase Catalytic Subunit, Chain A, domain 1"/>
    <property type="match status" value="1"/>
</dbReference>
<dbReference type="NCBIfam" id="TIGR03920">
    <property type="entry name" value="T7SS_EccD"/>
    <property type="match status" value="1"/>
</dbReference>
<evidence type="ECO:0000256" key="3">
    <source>
        <dbReference type="ARBA" id="ARBA00022475"/>
    </source>
</evidence>
<feature type="transmembrane region" description="Helical" evidence="8">
    <location>
        <begin position="120"/>
        <end position="141"/>
    </location>
</feature>
<name>A0A6V8L879_9ACTN</name>
<dbReference type="InterPro" id="IPR044049">
    <property type="entry name" value="EccD_transm"/>
</dbReference>
<organism evidence="10 11">
    <name type="scientific">Phytohabitans rumicis</name>
    <dbReference type="NCBI Taxonomy" id="1076125"/>
    <lineage>
        <taxon>Bacteria</taxon>
        <taxon>Bacillati</taxon>
        <taxon>Actinomycetota</taxon>
        <taxon>Actinomycetes</taxon>
        <taxon>Micromonosporales</taxon>
        <taxon>Micromonosporaceae</taxon>
    </lineage>
</organism>
<proteinExistence type="inferred from homology"/>
<gene>
    <name evidence="10" type="ORF">Prum_044810</name>
</gene>
<reference evidence="10 11" key="2">
    <citation type="submission" date="2020-03" db="EMBL/GenBank/DDBJ databases">
        <authorList>
            <person name="Ichikawa N."/>
            <person name="Kimura A."/>
            <person name="Kitahashi Y."/>
            <person name="Uohara A."/>
        </authorList>
    </citation>
    <scope>NUCLEOTIDE SEQUENCE [LARGE SCALE GENOMIC DNA]</scope>
    <source>
        <strain evidence="10 11">NBRC 108638</strain>
    </source>
</reference>
<keyword evidence="11" id="KW-1185">Reference proteome</keyword>
<keyword evidence="5 8" id="KW-1133">Transmembrane helix</keyword>
<evidence type="ECO:0000256" key="8">
    <source>
        <dbReference type="SAM" id="Phobius"/>
    </source>
</evidence>
<comment type="subcellular location">
    <subcellularLocation>
        <location evidence="1">Cell membrane</location>
        <topology evidence="1">Multi-pass membrane protein</topology>
    </subcellularLocation>
</comment>
<feature type="transmembrane region" description="Helical" evidence="8">
    <location>
        <begin position="199"/>
        <end position="217"/>
    </location>
</feature>
<evidence type="ECO:0000313" key="10">
    <source>
        <dbReference type="EMBL" id="GFJ90839.1"/>
    </source>
</evidence>
<dbReference type="EMBL" id="BLPG01000001">
    <property type="protein sequence ID" value="GFJ90839.1"/>
    <property type="molecule type" value="Genomic_DNA"/>
</dbReference>
<keyword evidence="3" id="KW-1003">Cell membrane</keyword>
<evidence type="ECO:0000256" key="5">
    <source>
        <dbReference type="ARBA" id="ARBA00022989"/>
    </source>
</evidence>
<dbReference type="Pfam" id="PF08817">
    <property type="entry name" value="YukD"/>
    <property type="match status" value="1"/>
</dbReference>
<protein>
    <submittedName>
        <fullName evidence="10">Type VII secretion integral membrane protein EccD</fullName>
    </submittedName>
</protein>
<feature type="transmembrane region" description="Helical" evidence="8">
    <location>
        <begin position="421"/>
        <end position="444"/>
    </location>
</feature>
<dbReference type="PIRSF" id="PIRSF017804">
    <property type="entry name" value="Secretion_EccD1"/>
    <property type="match status" value="1"/>
</dbReference>
<reference evidence="10 11" key="1">
    <citation type="submission" date="2020-03" db="EMBL/GenBank/DDBJ databases">
        <title>Whole genome shotgun sequence of Phytohabitans rumicis NBRC 108638.</title>
        <authorList>
            <person name="Komaki H."/>
            <person name="Tamura T."/>
        </authorList>
    </citation>
    <scope>NUCLEOTIDE SEQUENCE [LARGE SCALE GENOMIC DNA]</scope>
    <source>
        <strain evidence="10 11">NBRC 108638</strain>
    </source>
</reference>
<dbReference type="InterPro" id="IPR024962">
    <property type="entry name" value="YukD-like"/>
</dbReference>
<feature type="transmembrane region" description="Helical" evidence="8">
    <location>
        <begin position="250"/>
        <end position="269"/>
    </location>
</feature>
<dbReference type="Pfam" id="PF19053">
    <property type="entry name" value="EccD"/>
    <property type="match status" value="2"/>
</dbReference>
<keyword evidence="6 8" id="KW-0472">Membrane</keyword>
<evidence type="ECO:0000259" key="9">
    <source>
        <dbReference type="Pfam" id="PF19053"/>
    </source>
</evidence>
<feature type="region of interest" description="Disordered" evidence="7">
    <location>
        <begin position="280"/>
        <end position="330"/>
    </location>
</feature>
<comment type="similarity">
    <text evidence="2">Belongs to the EccD/Snm4 family.</text>
</comment>
<dbReference type="GO" id="GO:0005886">
    <property type="term" value="C:plasma membrane"/>
    <property type="evidence" value="ECO:0007669"/>
    <property type="project" value="UniProtKB-SubCell"/>
</dbReference>
<evidence type="ECO:0000256" key="7">
    <source>
        <dbReference type="SAM" id="MobiDB-lite"/>
    </source>
</evidence>
<feature type="transmembrane region" description="Helical" evidence="8">
    <location>
        <begin position="456"/>
        <end position="479"/>
    </location>
</feature>
<feature type="transmembrane region" description="Helical" evidence="8">
    <location>
        <begin position="172"/>
        <end position="193"/>
    </location>
</feature>
<evidence type="ECO:0000256" key="1">
    <source>
        <dbReference type="ARBA" id="ARBA00004651"/>
    </source>
</evidence>
<dbReference type="Proteomes" id="UP000482960">
    <property type="component" value="Unassembled WGS sequence"/>
</dbReference>
<feature type="compositionally biased region" description="Basic and acidic residues" evidence="7">
    <location>
        <begin position="298"/>
        <end position="307"/>
    </location>
</feature>
<feature type="domain" description="EccD-like transmembrane" evidence="9">
    <location>
        <begin position="121"/>
        <end position="280"/>
    </location>
</feature>
<accession>A0A6V8L879</accession>